<feature type="compositionally biased region" description="Basic and acidic residues" evidence="2">
    <location>
        <begin position="10"/>
        <end position="21"/>
    </location>
</feature>
<dbReference type="InterPro" id="IPR006804">
    <property type="entry name" value="BCL7"/>
</dbReference>
<dbReference type="EnsemblMetazoa" id="CLYHEMT002432.1">
    <property type="protein sequence ID" value="CLYHEMP002432.1"/>
    <property type="gene ID" value="CLYHEMG002432"/>
</dbReference>
<evidence type="ECO:0000313" key="4">
    <source>
        <dbReference type="Proteomes" id="UP000594262"/>
    </source>
</evidence>
<dbReference type="PANTHER" id="PTHR12767:SF9">
    <property type="entry name" value="BCL7-LIKE"/>
    <property type="match status" value="1"/>
</dbReference>
<dbReference type="OrthoDB" id="5989898at2759"/>
<feature type="region of interest" description="Disordered" evidence="2">
    <location>
        <begin position="1"/>
        <end position="21"/>
    </location>
</feature>
<protein>
    <submittedName>
        <fullName evidence="3">Uncharacterized protein</fullName>
    </submittedName>
</protein>
<feature type="region of interest" description="Disordered" evidence="2">
    <location>
        <begin position="58"/>
        <end position="242"/>
    </location>
</feature>
<accession>A0A7M5WIR1</accession>
<dbReference type="AlphaFoldDB" id="A0A7M5WIR1"/>
<dbReference type="PANTHER" id="PTHR12767">
    <property type="entry name" value="BCL7 RELATED"/>
    <property type="match status" value="1"/>
</dbReference>
<dbReference type="Pfam" id="PF04714">
    <property type="entry name" value="BCL_N"/>
    <property type="match status" value="1"/>
</dbReference>
<feature type="compositionally biased region" description="Basic and acidic residues" evidence="2">
    <location>
        <begin position="224"/>
        <end position="233"/>
    </location>
</feature>
<sequence>MSAKSSRSSFRLETRSRAKDEIKRVMMTIEKVRKWEKKWVHVGPPTCTMKVFKWMPVEQREGDKNKGQAISPDKSKKKTQVSEFTVVNEDSNASFPSPAPPSDDSQGADGDSLQSFPEKSKERKRTASGSLLNPRLDACLDDSQSSVTNMEGEDSNLTYNNSEYSQQGFAINEDSSSNLPGESFTAGDSRDSTSMGFTKELMKATGGTITKGSVSSSSTTFNDENSKDDDQPSAKRMKMDKK</sequence>
<feature type="compositionally biased region" description="Polar residues" evidence="2">
    <location>
        <begin position="207"/>
        <end position="223"/>
    </location>
</feature>
<feature type="compositionally biased region" description="Low complexity" evidence="2">
    <location>
        <begin position="90"/>
        <end position="109"/>
    </location>
</feature>
<name>A0A7M5WIR1_9CNID</name>
<keyword evidence="4" id="KW-1185">Reference proteome</keyword>
<evidence type="ECO:0000313" key="3">
    <source>
        <dbReference type="EnsemblMetazoa" id="CLYHEMP002432.1"/>
    </source>
</evidence>
<comment type="similarity">
    <text evidence="1">Belongs to the BCL7 family.</text>
</comment>
<evidence type="ECO:0000256" key="1">
    <source>
        <dbReference type="ARBA" id="ARBA00010326"/>
    </source>
</evidence>
<evidence type="ECO:0000256" key="2">
    <source>
        <dbReference type="SAM" id="MobiDB-lite"/>
    </source>
</evidence>
<reference evidence="3" key="1">
    <citation type="submission" date="2021-01" db="UniProtKB">
        <authorList>
            <consortium name="EnsemblMetazoa"/>
        </authorList>
    </citation>
    <scope>IDENTIFICATION</scope>
</reference>
<proteinExistence type="inferred from homology"/>
<feature type="compositionally biased region" description="Polar residues" evidence="2">
    <location>
        <begin position="142"/>
        <end position="180"/>
    </location>
</feature>
<organism evidence="3 4">
    <name type="scientific">Clytia hemisphaerica</name>
    <dbReference type="NCBI Taxonomy" id="252671"/>
    <lineage>
        <taxon>Eukaryota</taxon>
        <taxon>Metazoa</taxon>
        <taxon>Cnidaria</taxon>
        <taxon>Hydrozoa</taxon>
        <taxon>Hydroidolina</taxon>
        <taxon>Leptothecata</taxon>
        <taxon>Obeliida</taxon>
        <taxon>Clytiidae</taxon>
        <taxon>Clytia</taxon>
    </lineage>
</organism>
<dbReference type="Proteomes" id="UP000594262">
    <property type="component" value="Unplaced"/>
</dbReference>